<sequence>MSTPIVTNSININSFENGKIHYQFYKYIRNCQENRTWFYIKNFILTLIMLINEAVFFYNSLQFDITGCSINQNNNNNKSGVIHNNKFQNYTLSNCINYRVEYCIPSIYSASGDESLSFRVPLVSKYSRNLRIDDAIVITCSCLFLLVCLLISRIIRLQYIKRSRIQLLLTVNVLATKPRITREERLGLLGLCFGVVFYSSLKLWVINTINKDVSSIECYGQTVDLEFADKTSNSLVQSISNFFIFLYLFKDPILDIYHNITDIFSDLDLIDLVRYGDDEMIDHLKKIQTLPVQNVIEAVRIYIDQKYSDESKIKRKSRSNIFRAFAFTKNTEILEAINQYKLSHPHHFKSIFNNKSNENATNTHFINQYKNFNEEDFINNEDDSNNNNNNNNNNNSIDDDTSDDKDEEESLSSQENKKLLN</sequence>
<dbReference type="GeneID" id="10502582"/>
<dbReference type="Proteomes" id="UP000001064">
    <property type="component" value="Unassembled WGS sequence"/>
</dbReference>
<feature type="compositionally biased region" description="Low complexity" evidence="1">
    <location>
        <begin position="385"/>
        <end position="396"/>
    </location>
</feature>
<feature type="compositionally biased region" description="Acidic residues" evidence="1">
    <location>
        <begin position="397"/>
        <end position="410"/>
    </location>
</feature>
<proteinExistence type="predicted"/>
<evidence type="ECO:0000256" key="1">
    <source>
        <dbReference type="SAM" id="MobiDB-lite"/>
    </source>
</evidence>
<dbReference type="InParanoid" id="F0ZD12"/>
<dbReference type="KEGG" id="dpp:DICPUDRAFT_29118"/>
<dbReference type="OrthoDB" id="10508366at2759"/>
<dbReference type="OMA" id="QFDITGC"/>
<evidence type="ECO:0000313" key="4">
    <source>
        <dbReference type="Proteomes" id="UP000001064"/>
    </source>
</evidence>
<dbReference type="EMBL" id="GL870982">
    <property type="protein sequence ID" value="EGC38163.1"/>
    <property type="molecule type" value="Genomic_DNA"/>
</dbReference>
<evidence type="ECO:0000256" key="2">
    <source>
        <dbReference type="SAM" id="Phobius"/>
    </source>
</evidence>
<feature type="region of interest" description="Disordered" evidence="1">
    <location>
        <begin position="377"/>
        <end position="421"/>
    </location>
</feature>
<dbReference type="FunCoup" id="F0ZD12">
    <property type="interactions" value="937"/>
</dbReference>
<keyword evidence="2" id="KW-0812">Transmembrane</keyword>
<keyword evidence="2" id="KW-0472">Membrane</keyword>
<dbReference type="eggNOG" id="ENOG502RFHE">
    <property type="taxonomic scope" value="Eukaryota"/>
</dbReference>
<feature type="transmembrane region" description="Helical" evidence="2">
    <location>
        <begin position="135"/>
        <end position="155"/>
    </location>
</feature>
<name>F0ZD12_DICPU</name>
<dbReference type="VEuPathDB" id="AmoebaDB:DICPUDRAFT_29118"/>
<keyword evidence="2" id="KW-1133">Transmembrane helix</keyword>
<gene>
    <name evidence="3" type="ORF">DICPUDRAFT_29118</name>
</gene>
<dbReference type="RefSeq" id="XP_003285290.1">
    <property type="nucleotide sequence ID" value="XM_003285242.1"/>
</dbReference>
<accession>F0ZD12</accession>
<evidence type="ECO:0000313" key="3">
    <source>
        <dbReference type="EMBL" id="EGC38163.1"/>
    </source>
</evidence>
<organism evidence="3 4">
    <name type="scientific">Dictyostelium purpureum</name>
    <name type="common">Slime mold</name>
    <dbReference type="NCBI Taxonomy" id="5786"/>
    <lineage>
        <taxon>Eukaryota</taxon>
        <taxon>Amoebozoa</taxon>
        <taxon>Evosea</taxon>
        <taxon>Eumycetozoa</taxon>
        <taxon>Dictyostelia</taxon>
        <taxon>Dictyosteliales</taxon>
        <taxon>Dictyosteliaceae</taxon>
        <taxon>Dictyostelium</taxon>
    </lineage>
</organism>
<reference evidence="4" key="1">
    <citation type="journal article" date="2011" name="Genome Biol.">
        <title>Comparative genomics of the social amoebae Dictyostelium discoideum and Dictyostelium purpureum.</title>
        <authorList>
            <consortium name="US DOE Joint Genome Institute (JGI-PGF)"/>
            <person name="Sucgang R."/>
            <person name="Kuo A."/>
            <person name="Tian X."/>
            <person name="Salerno W."/>
            <person name="Parikh A."/>
            <person name="Feasley C.L."/>
            <person name="Dalin E."/>
            <person name="Tu H."/>
            <person name="Huang E."/>
            <person name="Barry K."/>
            <person name="Lindquist E."/>
            <person name="Shapiro H."/>
            <person name="Bruce D."/>
            <person name="Schmutz J."/>
            <person name="Salamov A."/>
            <person name="Fey P."/>
            <person name="Gaudet P."/>
            <person name="Anjard C."/>
            <person name="Babu M.M."/>
            <person name="Basu S."/>
            <person name="Bushmanova Y."/>
            <person name="van der Wel H."/>
            <person name="Katoh-Kurasawa M."/>
            <person name="Dinh C."/>
            <person name="Coutinho P.M."/>
            <person name="Saito T."/>
            <person name="Elias M."/>
            <person name="Schaap P."/>
            <person name="Kay R.R."/>
            <person name="Henrissat B."/>
            <person name="Eichinger L."/>
            <person name="Rivero F."/>
            <person name="Putnam N.H."/>
            <person name="West C.M."/>
            <person name="Loomis W.F."/>
            <person name="Chisholm R.L."/>
            <person name="Shaulsky G."/>
            <person name="Strassmann J.E."/>
            <person name="Queller D.C."/>
            <person name="Kuspa A."/>
            <person name="Grigoriev I.V."/>
        </authorList>
    </citation>
    <scope>NUCLEOTIDE SEQUENCE [LARGE SCALE GENOMIC DNA]</scope>
    <source>
        <strain evidence="4">QSDP1</strain>
    </source>
</reference>
<keyword evidence="4" id="KW-1185">Reference proteome</keyword>
<dbReference type="AlphaFoldDB" id="F0ZD12"/>
<feature type="transmembrane region" description="Helical" evidence="2">
    <location>
        <begin position="186"/>
        <end position="205"/>
    </location>
</feature>
<feature type="transmembrane region" description="Helical" evidence="2">
    <location>
        <begin position="38"/>
        <end position="58"/>
    </location>
</feature>
<protein>
    <submittedName>
        <fullName evidence="3">Uncharacterized protein</fullName>
    </submittedName>
</protein>